<keyword evidence="2" id="KW-1133">Transmembrane helix</keyword>
<sequence>MQSVAAIGRQALLLLLLFACRQAQAVYYYYYYYHSYRYTYSSRIYIGYYYTGTAISVGGIIGAVVGALTFIGLVVGLIVFLCCLRKRRRAASGGVVRAPPPVPMTVGGPAAISTVSPPGGYPAAPAGGQPSDNPKQDGYPGVSPPPPYEGSGPAMGYSNGAADYQGNANYGYQNGQQAPYPTTADSQMPPLPAAEQQRY</sequence>
<comment type="caution">
    <text evidence="4">The sequence shown here is derived from an EMBL/GenBank/DDBJ whole genome shotgun (WGS) entry which is preliminary data.</text>
</comment>
<dbReference type="EMBL" id="NIVC01005173">
    <property type="protein sequence ID" value="PAA45951.1"/>
    <property type="molecule type" value="Genomic_DNA"/>
</dbReference>
<protein>
    <recommendedName>
        <fullName evidence="6">Cysteine and tyrosine-rich protein 1</fullName>
    </recommendedName>
</protein>
<proteinExistence type="predicted"/>
<evidence type="ECO:0000256" key="3">
    <source>
        <dbReference type="SAM" id="SignalP"/>
    </source>
</evidence>
<evidence type="ECO:0000313" key="4">
    <source>
        <dbReference type="EMBL" id="PAA45951.1"/>
    </source>
</evidence>
<keyword evidence="2" id="KW-0472">Membrane</keyword>
<keyword evidence="5" id="KW-1185">Reference proteome</keyword>
<keyword evidence="3" id="KW-0732">Signal</keyword>
<feature type="chain" id="PRO_5011972507" description="Cysteine and tyrosine-rich protein 1" evidence="3">
    <location>
        <begin position="26"/>
        <end position="199"/>
    </location>
</feature>
<feature type="transmembrane region" description="Helical" evidence="2">
    <location>
        <begin position="49"/>
        <end position="82"/>
    </location>
</feature>
<organism evidence="4 5">
    <name type="scientific">Macrostomum lignano</name>
    <dbReference type="NCBI Taxonomy" id="282301"/>
    <lineage>
        <taxon>Eukaryota</taxon>
        <taxon>Metazoa</taxon>
        <taxon>Spiralia</taxon>
        <taxon>Lophotrochozoa</taxon>
        <taxon>Platyhelminthes</taxon>
        <taxon>Rhabditophora</taxon>
        <taxon>Macrostomorpha</taxon>
        <taxon>Macrostomida</taxon>
        <taxon>Macrostomidae</taxon>
        <taxon>Macrostomum</taxon>
    </lineage>
</organism>
<dbReference type="CDD" id="cd12087">
    <property type="entry name" value="TM_EGFR-like"/>
    <property type="match status" value="1"/>
</dbReference>
<gene>
    <name evidence="4" type="ORF">BOX15_Mlig010502g2</name>
</gene>
<feature type="signal peptide" evidence="3">
    <location>
        <begin position="1"/>
        <end position="25"/>
    </location>
</feature>
<feature type="compositionally biased region" description="Polar residues" evidence="1">
    <location>
        <begin position="166"/>
        <end position="186"/>
    </location>
</feature>
<dbReference type="AlphaFoldDB" id="A0A267D9G2"/>
<evidence type="ECO:0000256" key="2">
    <source>
        <dbReference type="SAM" id="Phobius"/>
    </source>
</evidence>
<accession>A0A267D9G2</accession>
<dbReference type="Proteomes" id="UP000215902">
    <property type="component" value="Unassembled WGS sequence"/>
</dbReference>
<keyword evidence="2" id="KW-0812">Transmembrane</keyword>
<evidence type="ECO:0000313" key="5">
    <source>
        <dbReference type="Proteomes" id="UP000215902"/>
    </source>
</evidence>
<evidence type="ECO:0000256" key="1">
    <source>
        <dbReference type="SAM" id="MobiDB-lite"/>
    </source>
</evidence>
<evidence type="ECO:0008006" key="6">
    <source>
        <dbReference type="Google" id="ProtNLM"/>
    </source>
</evidence>
<reference evidence="4 5" key="1">
    <citation type="submission" date="2017-06" db="EMBL/GenBank/DDBJ databases">
        <title>A platform for efficient transgenesis in Macrostomum lignano, a flatworm model organism for stem cell research.</title>
        <authorList>
            <person name="Berezikov E."/>
        </authorList>
    </citation>
    <scope>NUCLEOTIDE SEQUENCE [LARGE SCALE GENOMIC DNA]</scope>
    <source>
        <strain evidence="4">DV1</strain>
        <tissue evidence="4">Whole organism</tissue>
    </source>
</reference>
<name>A0A267D9G2_9PLAT</name>
<feature type="region of interest" description="Disordered" evidence="1">
    <location>
        <begin position="121"/>
        <end position="199"/>
    </location>
</feature>